<gene>
    <name evidence="1" type="ORF">BDW59DRAFT_154015</name>
</gene>
<reference evidence="1 2" key="1">
    <citation type="submission" date="2024-07" db="EMBL/GenBank/DDBJ databases">
        <title>Section-level genome sequencing and comparative genomics of Aspergillus sections Usti and Cavernicolus.</title>
        <authorList>
            <consortium name="Lawrence Berkeley National Laboratory"/>
            <person name="Nybo J.L."/>
            <person name="Vesth T.C."/>
            <person name="Theobald S."/>
            <person name="Frisvad J.C."/>
            <person name="Larsen T.O."/>
            <person name="Kjaerboelling I."/>
            <person name="Rothschild-Mancinelli K."/>
            <person name="Lyhne E.K."/>
            <person name="Kogle M.E."/>
            <person name="Barry K."/>
            <person name="Clum A."/>
            <person name="Na H."/>
            <person name="Ledsgaard L."/>
            <person name="Lin J."/>
            <person name="Lipzen A."/>
            <person name="Kuo A."/>
            <person name="Riley R."/>
            <person name="Mondo S."/>
            <person name="LaButti K."/>
            <person name="Haridas S."/>
            <person name="Pangalinan J."/>
            <person name="Salamov A.A."/>
            <person name="Simmons B.A."/>
            <person name="Magnuson J.K."/>
            <person name="Chen J."/>
            <person name="Drula E."/>
            <person name="Henrissat B."/>
            <person name="Wiebenga A."/>
            <person name="Lubbers R.J."/>
            <person name="Gomes A.C."/>
            <person name="Makela M.R."/>
            <person name="Stajich J."/>
            <person name="Grigoriev I.V."/>
            <person name="Mortensen U.H."/>
            <person name="De vries R.P."/>
            <person name="Baker S.E."/>
            <person name="Andersen M.R."/>
        </authorList>
    </citation>
    <scope>NUCLEOTIDE SEQUENCE [LARGE SCALE GENOMIC DNA]</scope>
    <source>
        <strain evidence="1 2">CBS 600.67</strain>
    </source>
</reference>
<accession>A0ABR4HK18</accession>
<proteinExistence type="predicted"/>
<dbReference type="EMBL" id="JBFXLS010000116">
    <property type="protein sequence ID" value="KAL2815068.1"/>
    <property type="molecule type" value="Genomic_DNA"/>
</dbReference>
<name>A0ABR4HK18_9EURO</name>
<organism evidence="1 2">
    <name type="scientific">Aspergillus cavernicola</name>
    <dbReference type="NCBI Taxonomy" id="176166"/>
    <lineage>
        <taxon>Eukaryota</taxon>
        <taxon>Fungi</taxon>
        <taxon>Dikarya</taxon>
        <taxon>Ascomycota</taxon>
        <taxon>Pezizomycotina</taxon>
        <taxon>Eurotiomycetes</taxon>
        <taxon>Eurotiomycetidae</taxon>
        <taxon>Eurotiales</taxon>
        <taxon>Aspergillaceae</taxon>
        <taxon>Aspergillus</taxon>
        <taxon>Aspergillus subgen. Nidulantes</taxon>
    </lineage>
</organism>
<protein>
    <submittedName>
        <fullName evidence="1">Uncharacterized protein</fullName>
    </submittedName>
</protein>
<keyword evidence="2" id="KW-1185">Reference proteome</keyword>
<comment type="caution">
    <text evidence="1">The sequence shown here is derived from an EMBL/GenBank/DDBJ whole genome shotgun (WGS) entry which is preliminary data.</text>
</comment>
<dbReference type="Proteomes" id="UP001610335">
    <property type="component" value="Unassembled WGS sequence"/>
</dbReference>
<sequence length="65" mass="6855">MSRLLPLRTLRTAQIIIIQASGLQESMSHLLAASLPSGTNTCAGSKTQARIHPCVSLSSVVLTHS</sequence>
<evidence type="ECO:0000313" key="2">
    <source>
        <dbReference type="Proteomes" id="UP001610335"/>
    </source>
</evidence>
<evidence type="ECO:0000313" key="1">
    <source>
        <dbReference type="EMBL" id="KAL2815068.1"/>
    </source>
</evidence>